<dbReference type="EMBL" id="CDMK01000001">
    <property type="protein sequence ID" value="CRI34512.1"/>
    <property type="molecule type" value="Genomic_DNA"/>
</dbReference>
<accession>A0A0K2Y8P1</accession>
<sequence>MDKAQVYKQLSARKAAVSVMMDRVFALFNAPNFVECSASAPLDFKDDNVRSYFSALDRSTATALVYCALPDSVPQSPQGQALSLSDLFSPILQALATCYDYSNSQNKPGFARPYNYTPHPIFNSVFAYMAHLFSLHKADLDTLAHPPAQGVDTQDKLDSFNHLKERLDPPFMQFVSAHPVSRLDLAKVFALQLLNCANESNPPQTPTGDLSLNADLVLILAEKLGPSKSAALLKDYYAHNDGVASLPLSVACYFQNTIKNAPPIVDNYTLPAEFNDLFGEQKPTDEQICTYLKGFREFVINTDYTEYTL</sequence>
<evidence type="ECO:0000313" key="2">
    <source>
        <dbReference type="Proteomes" id="UP000046090"/>
    </source>
</evidence>
<keyword evidence="2" id="KW-1185">Reference proteome</keyword>
<proteinExistence type="predicted"/>
<dbReference type="Proteomes" id="UP000046090">
    <property type="component" value="Unassembled WGS sequence"/>
</dbReference>
<dbReference type="STRING" id="1216962.BN341_8160"/>
<organism evidence="1 2">
    <name type="scientific">Helicobacter heilmannii</name>
    <dbReference type="NCBI Taxonomy" id="35817"/>
    <lineage>
        <taxon>Bacteria</taxon>
        <taxon>Pseudomonadati</taxon>
        <taxon>Campylobacterota</taxon>
        <taxon>Epsilonproteobacteria</taxon>
        <taxon>Campylobacterales</taxon>
        <taxon>Helicobacteraceae</taxon>
        <taxon>Helicobacter</taxon>
    </lineage>
</organism>
<protein>
    <submittedName>
        <fullName evidence="1">Uncharacterized protein</fullName>
    </submittedName>
</protein>
<evidence type="ECO:0000313" key="1">
    <source>
        <dbReference type="EMBL" id="CRI34512.1"/>
    </source>
</evidence>
<gene>
    <name evidence="1" type="ORF">HHE01_13580</name>
</gene>
<dbReference type="AlphaFoldDB" id="A0A0K2Y8P1"/>
<dbReference type="GeneID" id="76197063"/>
<reference evidence="2" key="1">
    <citation type="submission" date="2014-12" db="EMBL/GenBank/DDBJ databases">
        <authorList>
            <person name="Smet A."/>
        </authorList>
    </citation>
    <scope>NUCLEOTIDE SEQUENCE [LARGE SCALE GENOMIC DNA]</scope>
</reference>
<name>A0A0K2Y8P1_HELHE</name>
<dbReference type="RefSeq" id="WP_015106612.1">
    <property type="nucleotide sequence ID" value="NZ_AP026684.1"/>
</dbReference>